<evidence type="ECO:0000256" key="2">
    <source>
        <dbReference type="SAM" id="MobiDB-lite"/>
    </source>
</evidence>
<accession>A0ABP1QIT4</accession>
<sequence>MQILYWHLTRPQTSTCGGSLSPPLLQRRDGTGASARSNFPKSSIFEQALSPGHTNEPYHHQNLGHQIFATPLTETGDTGDLNQSQHRAMEIENDDQTPTFYLLNAVDLPEDEDSALNHHLDLIHGQQNEHHEHSYNGPLVAVGNGPGGGGGGGNGPPGGHYADQPRKSMANKRKIRRSNDLASILCIEDESDDESAVNIGPSKSKKAKLVVNLYPEDEGYSFGYQLPGSKDCSESHVIPYSERYLLDSIDAQQIPHKMLCRMEDRQGVNLMRYRNQVIAEIRDYRKTMLLPTQNLNSSSTLPSTVMNGSASSALINGSASESEKQKPVVKQVMLRPTTESLLCDFDMLVEKALDDRAGWSALLRQSINKNDVSHLVADGSDSDFEYEVDLEESQLNKSNYLTYDQRLELEKNFINQTAGPLCLDPSPEVGIIANRIQFEQLKWNTEELRIAAKRWEENPFKNHQISTHPPDETLDAPSFADGRMGIEPFHTFVMSVKSRTHGLRANESEKDVLRLPPIVYQDYPDVEPPKNMDDVLRIGQTPEPAQLRLFPNENSVRKIEEYILETERRKRPHTTTLSIFQRNGMESYFGELEMESFLDPNQPRIGATPAPSSTKCQFELGSSRNVTLYVKQFSDIFTEDGRRPCKITYQKVGQPPQVVYTNSYKPATQANATANAAASSATAPTHTTITAATVSVPQAVTSLSTPIVINAPISSVSLASGATTTTSATATITVPTSHIIHQTASISHTGSPTINLVPTSSITIPGIVSAAQQQHAQLQRPPTPASSATIAVIGGGTSATTSAPSLPPVQIVHPQPRTTPQQQKIQLTAAQRQGAIQIFSQQNQAQNITVPPNATPSANVNLNVNLNSTGMGGMTPQQVLTRPHIVNVSLQQQQQAAAQQQLLQLTQQRLLRMKQQQQPNTALAKLLLTNLQSKPITVAVQPTPQNPANAVAANNTSPVCSSAGSPASASCSANNNSNTSNVSNPGSNITIASPGDQSQQNPLGSPIMITSPPSVSSAMTNPSPNVNVNVNASPNVSVNLNTISLDGLISVSSANLNYGTATATLNSSGQTASNLVAASNVNLGLSRITSSGSPGLNILRLNNNTGTVSTSGASTMQLASLQRQLAVSNALNGNVSILQQSGQQPQQRILINANSMNNLNLSSVGSSGEIEELSVPDLQTLLGGQPIQISQLGQNQHILTNAGGAGPSQTTIDTTNLNLNLNVNLNSGTVVNNGEGQVQQHQIAKIQGGEWTTTAQAPPFLVFISPLRPMSIATQNASGGRQVNTSGTLNNPSTLNLSLGAVKSSQQQQHQQLIHNQTGKVPEPPTRILLGACNNGVAIKRELPPSSVPNSMLATGSGDSNISQNNPVESNVSVDGHNLLDSQQVVGNNSDVVVDGVDSLFNAISEAIGPEQLHKLDAIGGSLGTVASSVASSISTSHNPSQSMVESTSTGMRVVPSSTNTVNITASSSNNNTSSSSESAISNNNKNSTNVITLSDLLGSPTVVSSSTGNVPSFPSLILSSVNGSNSGPTINSSVNNAINSSPTLSSLLNSSSAPPASSAGQLGIMTFSSSATTTMTQSSIVSSTPRLSALLAGTPSADTVVVRANGPTTLLSPTGTADSSSGTSSTSYGTLLDRLAASLNQPQGNTVQMRTGASRLNPIATATPSVVLEHPVLAATLTQQQQQQQQQPGGNAAAVGMNRGSTYRQIAPAPTSSLSATTTTSIGNNNVTVISSSDVQSHMQSPQLINLLGLVGNSSSSPGPGGTRTIRISASSPANNPSSGSASR</sequence>
<evidence type="ECO:0000313" key="4">
    <source>
        <dbReference type="EMBL" id="CAL8104562.1"/>
    </source>
</evidence>
<feature type="domain" description="Spt20-like SEP" evidence="3">
    <location>
        <begin position="204"/>
        <end position="433"/>
    </location>
</feature>
<feature type="compositionally biased region" description="Gly residues" evidence="2">
    <location>
        <begin position="144"/>
        <end position="158"/>
    </location>
</feature>
<feature type="compositionally biased region" description="Low complexity" evidence="2">
    <location>
        <begin position="956"/>
        <end position="988"/>
    </location>
</feature>
<comment type="similarity">
    <text evidence="1">Belongs to the SPT20 family.</text>
</comment>
<evidence type="ECO:0000256" key="1">
    <source>
        <dbReference type="ARBA" id="ARBA00009112"/>
    </source>
</evidence>
<evidence type="ECO:0000313" key="5">
    <source>
        <dbReference type="Proteomes" id="UP001642540"/>
    </source>
</evidence>
<dbReference type="InterPro" id="IPR021950">
    <property type="entry name" value="Spt20"/>
</dbReference>
<evidence type="ECO:0000259" key="3">
    <source>
        <dbReference type="Pfam" id="PF12090"/>
    </source>
</evidence>
<organism evidence="4 5">
    <name type="scientific">Orchesella dallaii</name>
    <dbReference type="NCBI Taxonomy" id="48710"/>
    <lineage>
        <taxon>Eukaryota</taxon>
        <taxon>Metazoa</taxon>
        <taxon>Ecdysozoa</taxon>
        <taxon>Arthropoda</taxon>
        <taxon>Hexapoda</taxon>
        <taxon>Collembola</taxon>
        <taxon>Entomobryomorpha</taxon>
        <taxon>Entomobryoidea</taxon>
        <taxon>Orchesellidae</taxon>
        <taxon>Orchesellinae</taxon>
        <taxon>Orchesella</taxon>
    </lineage>
</organism>
<gene>
    <name evidence="4" type="ORF">ODALV1_LOCUS11798</name>
</gene>
<feature type="region of interest" description="Disordered" evidence="2">
    <location>
        <begin position="956"/>
        <end position="1022"/>
    </location>
</feature>
<feature type="compositionally biased region" description="Polar residues" evidence="2">
    <location>
        <begin position="989"/>
        <end position="1003"/>
    </location>
</feature>
<comment type="caution">
    <text evidence="4">The sequence shown here is derived from an EMBL/GenBank/DDBJ whole genome shotgun (WGS) entry which is preliminary data.</text>
</comment>
<dbReference type="PANTHER" id="PTHR13526">
    <property type="entry name" value="TRANSCRIPTION FACTOR SPT20 HOMOLOG"/>
    <property type="match status" value="1"/>
</dbReference>
<protein>
    <recommendedName>
        <fullName evidence="3">Spt20-like SEP domain-containing protein</fullName>
    </recommendedName>
</protein>
<dbReference type="InterPro" id="IPR046468">
    <property type="entry name" value="Spt20-like_SEP"/>
</dbReference>
<feature type="compositionally biased region" description="Low complexity" evidence="2">
    <location>
        <begin position="1770"/>
        <end position="1785"/>
    </location>
</feature>
<dbReference type="PANTHER" id="PTHR13526:SF8">
    <property type="entry name" value="TRANSCRIPTION FACTOR SPT20 HOMOLOG"/>
    <property type="match status" value="1"/>
</dbReference>
<keyword evidence="5" id="KW-1185">Reference proteome</keyword>
<feature type="compositionally biased region" description="Polar residues" evidence="2">
    <location>
        <begin position="1011"/>
        <end position="1020"/>
    </location>
</feature>
<feature type="region of interest" description="Disordered" evidence="2">
    <location>
        <begin position="1755"/>
        <end position="1785"/>
    </location>
</feature>
<feature type="region of interest" description="Disordered" evidence="2">
    <location>
        <begin position="13"/>
        <end position="39"/>
    </location>
</feature>
<proteinExistence type="inferred from homology"/>
<reference evidence="4 5" key="1">
    <citation type="submission" date="2024-08" db="EMBL/GenBank/DDBJ databases">
        <authorList>
            <person name="Cucini C."/>
            <person name="Frati F."/>
        </authorList>
    </citation>
    <scope>NUCLEOTIDE SEQUENCE [LARGE SCALE GENOMIC DNA]</scope>
</reference>
<dbReference type="EMBL" id="CAXLJM020000035">
    <property type="protein sequence ID" value="CAL8104562.1"/>
    <property type="molecule type" value="Genomic_DNA"/>
</dbReference>
<name>A0ABP1QIT4_9HEXA</name>
<dbReference type="Pfam" id="PF12090">
    <property type="entry name" value="Spt20_SEP"/>
    <property type="match status" value="1"/>
</dbReference>
<dbReference type="Proteomes" id="UP001642540">
    <property type="component" value="Unassembled WGS sequence"/>
</dbReference>
<feature type="region of interest" description="Disordered" evidence="2">
    <location>
        <begin position="1462"/>
        <end position="1484"/>
    </location>
</feature>
<feature type="region of interest" description="Disordered" evidence="2">
    <location>
        <begin position="143"/>
        <end position="173"/>
    </location>
</feature>